<dbReference type="InterPro" id="IPR045838">
    <property type="entry name" value="DEPDC5_CTD"/>
</dbReference>
<dbReference type="InterPro" id="IPR027244">
    <property type="entry name" value="IML1"/>
</dbReference>
<dbReference type="Pfam" id="PF19418">
    <property type="entry name" value="DEPDC5_CTD"/>
    <property type="match status" value="1"/>
</dbReference>
<protein>
    <recommendedName>
        <fullName evidence="1">DEPDC5 C-terminal domain-containing protein</fullName>
    </recommendedName>
</protein>
<dbReference type="VEuPathDB" id="VectorBase:SCAU006696"/>
<organism evidence="2 3">
    <name type="scientific">Stomoxys calcitrans</name>
    <name type="common">Stable fly</name>
    <name type="synonym">Conops calcitrans</name>
    <dbReference type="NCBI Taxonomy" id="35570"/>
    <lineage>
        <taxon>Eukaryota</taxon>
        <taxon>Metazoa</taxon>
        <taxon>Ecdysozoa</taxon>
        <taxon>Arthropoda</taxon>
        <taxon>Hexapoda</taxon>
        <taxon>Insecta</taxon>
        <taxon>Pterygota</taxon>
        <taxon>Neoptera</taxon>
        <taxon>Endopterygota</taxon>
        <taxon>Diptera</taxon>
        <taxon>Brachycera</taxon>
        <taxon>Muscomorpha</taxon>
        <taxon>Muscoidea</taxon>
        <taxon>Muscidae</taxon>
        <taxon>Stomoxys</taxon>
    </lineage>
</organism>
<evidence type="ECO:0000313" key="2">
    <source>
        <dbReference type="EnsemblMetazoa" id="SCAU006696-PA"/>
    </source>
</evidence>
<dbReference type="Proteomes" id="UP000095300">
    <property type="component" value="Unassembled WGS sequence"/>
</dbReference>
<sequence length="138" mass="16229">MRKEKMICHASGDFSKPIIPGFYLYYIAQQDKNAKDYAPPLNDLSAFENEWMEIELLGCSNLWLDETQLPRIPNFLKDVPSPQSWTDNCKNKKIYRHSHLEIDVNQKSERMEWGHVKYHTVMQSGYAFEIVVQWVTSS</sequence>
<dbReference type="GO" id="GO:0034198">
    <property type="term" value="P:cellular response to amino acid starvation"/>
    <property type="evidence" value="ECO:0007669"/>
    <property type="project" value="TreeGrafter"/>
</dbReference>
<proteinExistence type="predicted"/>
<evidence type="ECO:0000313" key="3">
    <source>
        <dbReference type="Proteomes" id="UP000095300"/>
    </source>
</evidence>
<evidence type="ECO:0000259" key="1">
    <source>
        <dbReference type="Pfam" id="PF19418"/>
    </source>
</evidence>
<reference evidence="2" key="1">
    <citation type="submission" date="2020-05" db="UniProtKB">
        <authorList>
            <consortium name="EnsemblMetazoa"/>
        </authorList>
    </citation>
    <scope>IDENTIFICATION</scope>
    <source>
        <strain evidence="2">USDA</strain>
    </source>
</reference>
<dbReference type="GO" id="GO:0005765">
    <property type="term" value="C:lysosomal membrane"/>
    <property type="evidence" value="ECO:0007669"/>
    <property type="project" value="TreeGrafter"/>
</dbReference>
<accession>A0A1I8PBW1</accession>
<name>A0A1I8PBW1_STOCA</name>
<dbReference type="GO" id="GO:1990130">
    <property type="term" value="C:GATOR1 complex"/>
    <property type="evidence" value="ECO:0007669"/>
    <property type="project" value="TreeGrafter"/>
</dbReference>
<gene>
    <name evidence="2" type="primary">106095429</name>
</gene>
<dbReference type="PANTHER" id="PTHR13179:SF8">
    <property type="entry name" value="GATOR COMPLEX PROTEIN DEPDC5"/>
    <property type="match status" value="1"/>
</dbReference>
<dbReference type="PANTHER" id="PTHR13179">
    <property type="entry name" value="DEP DOMAIN CONTAINING PROTEIN 5"/>
    <property type="match status" value="1"/>
</dbReference>
<dbReference type="AlphaFoldDB" id="A0A1I8PBW1"/>
<dbReference type="EnsemblMetazoa" id="SCAU006696-RA">
    <property type="protein sequence ID" value="SCAU006696-PA"/>
    <property type="gene ID" value="SCAU006696"/>
</dbReference>
<dbReference type="GO" id="GO:0005096">
    <property type="term" value="F:GTPase activator activity"/>
    <property type="evidence" value="ECO:0007669"/>
    <property type="project" value="InterPro"/>
</dbReference>
<keyword evidence="3" id="KW-1185">Reference proteome</keyword>
<feature type="domain" description="DEPDC5 C-terminal" evidence="1">
    <location>
        <begin position="41"/>
        <end position="136"/>
    </location>
</feature>
<dbReference type="STRING" id="35570.A0A1I8PBW1"/>
<dbReference type="GO" id="GO:0010508">
    <property type="term" value="P:positive regulation of autophagy"/>
    <property type="evidence" value="ECO:0007669"/>
    <property type="project" value="TreeGrafter"/>
</dbReference>
<dbReference type="GO" id="GO:1904262">
    <property type="term" value="P:negative regulation of TORC1 signaling"/>
    <property type="evidence" value="ECO:0007669"/>
    <property type="project" value="TreeGrafter"/>
</dbReference>